<protein>
    <submittedName>
        <fullName evidence="3">Uncharacterized protein</fullName>
    </submittedName>
</protein>
<reference evidence="4 5" key="1">
    <citation type="journal article" date="2014" name="Front. Microbiol.">
        <title>Population and genomic analysis of the genus Halorubrum.</title>
        <authorList>
            <person name="Fullmer M.S."/>
            <person name="Soucy S.M."/>
            <person name="Swithers K.S."/>
            <person name="Makkay A.M."/>
            <person name="Wheeler R."/>
            <person name="Ventosa A."/>
            <person name="Gogarten J.P."/>
            <person name="Papke R.T."/>
        </authorList>
    </citation>
    <scope>NUCLEOTIDE SEQUENCE [LARGE SCALE GENOMIC DNA]</scope>
    <source>
        <strain evidence="3 5">Ec15</strain>
        <strain evidence="2 4">Ga36</strain>
    </source>
</reference>
<dbReference type="RefSeq" id="WP_094494631.1">
    <property type="nucleotide sequence ID" value="NZ_NHOZ01000083.1"/>
</dbReference>
<dbReference type="Proteomes" id="UP000215731">
    <property type="component" value="Unassembled WGS sequence"/>
</dbReference>
<dbReference type="AlphaFoldDB" id="A0A256K2U2"/>
<evidence type="ECO:0000313" key="4">
    <source>
        <dbReference type="Proteomes" id="UP000215731"/>
    </source>
</evidence>
<evidence type="ECO:0000313" key="3">
    <source>
        <dbReference type="EMBL" id="OYR75116.1"/>
    </source>
</evidence>
<evidence type="ECO:0000256" key="1">
    <source>
        <dbReference type="SAM" id="MobiDB-lite"/>
    </source>
</evidence>
<name>A0A256K2U2_HALEZ</name>
<organism evidence="3 5">
    <name type="scientific">Halorubrum ezzemoulense</name>
    <name type="common">Halorubrum chaoviator</name>
    <dbReference type="NCBI Taxonomy" id="337243"/>
    <lineage>
        <taxon>Archaea</taxon>
        <taxon>Methanobacteriati</taxon>
        <taxon>Methanobacteriota</taxon>
        <taxon>Stenosarchaea group</taxon>
        <taxon>Halobacteria</taxon>
        <taxon>Halobacteriales</taxon>
        <taxon>Haloferacaceae</taxon>
        <taxon>Halorubrum</taxon>
    </lineage>
</organism>
<reference evidence="3" key="2">
    <citation type="submission" date="2017-05" db="EMBL/GenBank/DDBJ databases">
        <authorList>
            <person name="Song R."/>
            <person name="Chenine A.L."/>
            <person name="Ruprecht R.M."/>
        </authorList>
    </citation>
    <scope>NUCLEOTIDE SEQUENCE</scope>
    <source>
        <strain evidence="3">Ec15</strain>
        <strain evidence="2">Ga36</strain>
    </source>
</reference>
<sequence>MRFSRDRRGQSVVIGTVVLFGFLIVALSLYQVQIVPQQNGQTEFEHFEAVQNDLVELRTAISAAGQSERPQFLDVKLGTSYRTRTFTINPPDPAGTLRTSDAYNITITDDSGTTVNVSTRFIEYRPRYNEIESGSTWYDNSVLYVEETDSNRPAVIIEDQNILVDNDTLRLTAVQNDFSASGTRKVAVELYPTSNATNLSKLSGGLDVRIPTRLGSEDGYWNESIENGSVTYQGMDDAAYPESSEVSALLLRVDSPDNISVNSVGIQREPTGEATKDNIGPAGGGGSDGIDRSNGSGSGASSQIISDNNININSSGEHLFFRFDTGGSTFTIVNASVDTTNMPDGSRPDLNGIWINENRKYNAGSGGYASDGTTIDIDDTAVSGSTSIRFGPFTRREGVALPGGASDYTFQNTQPSGSYIVVNVGFNDGTTKTFYIEYSP</sequence>
<feature type="compositionally biased region" description="Low complexity" evidence="1">
    <location>
        <begin position="292"/>
        <end position="302"/>
    </location>
</feature>
<evidence type="ECO:0000313" key="2">
    <source>
        <dbReference type="EMBL" id="OYR62912.1"/>
    </source>
</evidence>
<proteinExistence type="predicted"/>
<comment type="caution">
    <text evidence="3">The sequence shown here is derived from an EMBL/GenBank/DDBJ whole genome shotgun (WGS) entry which is preliminary data.</text>
</comment>
<feature type="region of interest" description="Disordered" evidence="1">
    <location>
        <begin position="270"/>
        <end position="302"/>
    </location>
</feature>
<dbReference type="Proteomes" id="UP000216925">
    <property type="component" value="Unassembled WGS sequence"/>
</dbReference>
<evidence type="ECO:0000313" key="5">
    <source>
        <dbReference type="Proteomes" id="UP000216925"/>
    </source>
</evidence>
<accession>A0A256K2U2</accession>
<dbReference type="EMBL" id="NHOZ01000083">
    <property type="protein sequence ID" value="OYR62912.1"/>
    <property type="molecule type" value="Genomic_DNA"/>
</dbReference>
<dbReference type="EMBL" id="NHPD01000019">
    <property type="protein sequence ID" value="OYR75116.1"/>
    <property type="molecule type" value="Genomic_DNA"/>
</dbReference>
<gene>
    <name evidence="3" type="ORF">DJ76_04540</name>
    <name evidence="2" type="ORF">DJ80_09045</name>
</gene>